<sequence length="437" mass="45998">MATRTTRARLAAVGLLSALALVTAACGGAIGERAGASGQATMWGITGAPMQNILEQSVEDWSSAHPDQQIAVDFFGADAYKSKVRTAVGADEGPTLIYGWGGGGLKAYVDAGKVLDLTPYLADRPQLRDRYAGAVADNGVIDGRTYGIPNNAGGPVMLYYNKTLFAEAGVAPPATWGELMALVGVFAERGVAPIALAGQSRWTSMMWLEYLVDRIGGAEVFKSVLAGEPNAWAHPAMRDALVKIQELVAAGGFAEGFSSIAADNKADQALLRTGRAAMLLQLGGTYAAIKNDAPDFVDQLGYVPFPIVEGGTGDPRNLVGNPANVWSISAQATPEQRDTALDYLTEAVFDKPYVDAFLQAGSAPAVVGIQDELNGPGTTDYMRTVYGWTTGAPNYQLSWDQALAPDQAAALLTNLELVFLQQQTPDQFIAAMNATIG</sequence>
<dbReference type="Pfam" id="PF01547">
    <property type="entry name" value="SBP_bac_1"/>
    <property type="match status" value="1"/>
</dbReference>
<reference evidence="3" key="1">
    <citation type="journal article" date="2019" name="Int. J. Syst. Evol. Microbiol.">
        <title>The Global Catalogue of Microorganisms (GCM) 10K type strain sequencing project: providing services to taxonomists for standard genome sequencing and annotation.</title>
        <authorList>
            <consortium name="The Broad Institute Genomics Platform"/>
            <consortium name="The Broad Institute Genome Sequencing Center for Infectious Disease"/>
            <person name="Wu L."/>
            <person name="Ma J."/>
        </authorList>
    </citation>
    <scope>NUCLEOTIDE SEQUENCE [LARGE SCALE GENOMIC DNA]</scope>
    <source>
        <strain evidence="3">JCM 12165</strain>
    </source>
</reference>
<proteinExistence type="predicted"/>
<dbReference type="EMBL" id="JBHUCP010000025">
    <property type="protein sequence ID" value="MFD1533622.1"/>
    <property type="molecule type" value="Genomic_DNA"/>
</dbReference>
<dbReference type="SUPFAM" id="SSF53850">
    <property type="entry name" value="Periplasmic binding protein-like II"/>
    <property type="match status" value="1"/>
</dbReference>
<feature type="chain" id="PRO_5046951577" evidence="1">
    <location>
        <begin position="25"/>
        <end position="437"/>
    </location>
</feature>
<dbReference type="Proteomes" id="UP001597145">
    <property type="component" value="Unassembled WGS sequence"/>
</dbReference>
<keyword evidence="1" id="KW-0732">Signal</keyword>
<dbReference type="PANTHER" id="PTHR43649">
    <property type="entry name" value="ARABINOSE-BINDING PROTEIN-RELATED"/>
    <property type="match status" value="1"/>
</dbReference>
<feature type="signal peptide" evidence="1">
    <location>
        <begin position="1"/>
        <end position="24"/>
    </location>
</feature>
<evidence type="ECO:0000313" key="3">
    <source>
        <dbReference type="Proteomes" id="UP001597145"/>
    </source>
</evidence>
<dbReference type="InterPro" id="IPR050490">
    <property type="entry name" value="Bact_solute-bd_prot1"/>
</dbReference>
<dbReference type="RefSeq" id="WP_343985719.1">
    <property type="nucleotide sequence ID" value="NZ_BAAAJG010000026.1"/>
</dbReference>
<dbReference type="PROSITE" id="PS51257">
    <property type="entry name" value="PROKAR_LIPOPROTEIN"/>
    <property type="match status" value="1"/>
</dbReference>
<dbReference type="InterPro" id="IPR006059">
    <property type="entry name" value="SBP"/>
</dbReference>
<dbReference type="Gene3D" id="3.40.190.10">
    <property type="entry name" value="Periplasmic binding protein-like II"/>
    <property type="match status" value="2"/>
</dbReference>
<comment type="caution">
    <text evidence="2">The sequence shown here is derived from an EMBL/GenBank/DDBJ whole genome shotgun (WGS) entry which is preliminary data.</text>
</comment>
<keyword evidence="3" id="KW-1185">Reference proteome</keyword>
<dbReference type="PANTHER" id="PTHR43649:SF14">
    <property type="entry name" value="BLR3389 PROTEIN"/>
    <property type="match status" value="1"/>
</dbReference>
<gene>
    <name evidence="2" type="ORF">ACFSCY_29785</name>
</gene>
<organism evidence="2 3">
    <name type="scientific">Pseudonocardia aurantiaca</name>
    <dbReference type="NCBI Taxonomy" id="75290"/>
    <lineage>
        <taxon>Bacteria</taxon>
        <taxon>Bacillati</taxon>
        <taxon>Actinomycetota</taxon>
        <taxon>Actinomycetes</taxon>
        <taxon>Pseudonocardiales</taxon>
        <taxon>Pseudonocardiaceae</taxon>
        <taxon>Pseudonocardia</taxon>
    </lineage>
</organism>
<accession>A0ABW4FTG3</accession>
<evidence type="ECO:0000313" key="2">
    <source>
        <dbReference type="EMBL" id="MFD1533622.1"/>
    </source>
</evidence>
<name>A0ABW4FTG3_9PSEU</name>
<evidence type="ECO:0000256" key="1">
    <source>
        <dbReference type="SAM" id="SignalP"/>
    </source>
</evidence>
<protein>
    <submittedName>
        <fullName evidence="2">Extracellular solute-binding protein</fullName>
    </submittedName>
</protein>